<evidence type="ECO:0000313" key="2">
    <source>
        <dbReference type="EMBL" id="RPA70950.1"/>
    </source>
</evidence>
<dbReference type="EMBL" id="ML120002">
    <property type="protein sequence ID" value="RPA70950.1"/>
    <property type="molecule type" value="Genomic_DNA"/>
</dbReference>
<organism evidence="2 3">
    <name type="scientific">Ascobolus immersus RN42</name>
    <dbReference type="NCBI Taxonomy" id="1160509"/>
    <lineage>
        <taxon>Eukaryota</taxon>
        <taxon>Fungi</taxon>
        <taxon>Dikarya</taxon>
        <taxon>Ascomycota</taxon>
        <taxon>Pezizomycotina</taxon>
        <taxon>Pezizomycetes</taxon>
        <taxon>Pezizales</taxon>
        <taxon>Ascobolaceae</taxon>
        <taxon>Ascobolus</taxon>
    </lineage>
</organism>
<evidence type="ECO:0000256" key="1">
    <source>
        <dbReference type="SAM" id="MobiDB-lite"/>
    </source>
</evidence>
<gene>
    <name evidence="2" type="ORF">BJ508DRAFT_382209</name>
</gene>
<dbReference type="STRING" id="1160509.A0A3N4HFN3"/>
<proteinExistence type="predicted"/>
<evidence type="ECO:0000313" key="3">
    <source>
        <dbReference type="Proteomes" id="UP000275078"/>
    </source>
</evidence>
<protein>
    <submittedName>
        <fullName evidence="2">Uncharacterized protein</fullName>
    </submittedName>
</protein>
<sequence>MSRRLKSRRSRTLERKRRMAPEFDAAVGNPSAISVPSSLQVLHLEPNRPFLKKRRLLTPEDMMSRDAENGNLDEPVYVRIDRLKTDDAHPLTLLRNRKAAMATRDLDSFETIGGEAFIRTYHPVFEETSYVGIFKHPSGYRCWIVHDPSSAPTSPIAGLYVHLVPIAVVPQNAVSDYGDPLSIIDPRKLLTIKSLDTIRLSFPFSVGCTVYKGGLVNILVPEGKRVVLTRTRRVVEWGMGVGTGPTKNDMGRAGLKIRTNEGADSVVAITVATHVFVTLPEAPKDDGGLLGRSKKALIKISRTKPILAISKSKPIAWCIKVVRNSSPLGKLVFLANSIRPVGKITRTYDAPSSLLPYPAGYTHDLSLVTEDGAPLPQLLPPINGPRLETSFADPEAALGPTPVFTLRQKVQFPDKPEIFKGDTMSREQKTELVEGTTYLWEKDQYVRSLLWRTECDYVSVRGASGSVLCIGSPGQAGSKVQAVVFQNYQSQFPFPWSLQKTQPRPKSQYRPTIGPLANTKALTDVCPTNFTLKGGFFLPDAVKNGTILAERQEAHTWSAAPTTAATVHPSSSSAPGGKKGRKGWSLF</sequence>
<dbReference type="OrthoDB" id="3009558at2759"/>
<feature type="compositionally biased region" description="Polar residues" evidence="1">
    <location>
        <begin position="559"/>
        <end position="569"/>
    </location>
</feature>
<feature type="compositionally biased region" description="Basic residues" evidence="1">
    <location>
        <begin position="1"/>
        <end position="18"/>
    </location>
</feature>
<feature type="compositionally biased region" description="Basic residues" evidence="1">
    <location>
        <begin position="578"/>
        <end position="587"/>
    </location>
</feature>
<name>A0A3N4HFN3_ASCIM</name>
<dbReference type="Proteomes" id="UP000275078">
    <property type="component" value="Unassembled WGS sequence"/>
</dbReference>
<feature type="region of interest" description="Disordered" evidence="1">
    <location>
        <begin position="1"/>
        <end position="23"/>
    </location>
</feature>
<dbReference type="AlphaFoldDB" id="A0A3N4HFN3"/>
<keyword evidence="3" id="KW-1185">Reference proteome</keyword>
<reference evidence="2 3" key="1">
    <citation type="journal article" date="2018" name="Nat. Ecol. Evol.">
        <title>Pezizomycetes genomes reveal the molecular basis of ectomycorrhizal truffle lifestyle.</title>
        <authorList>
            <person name="Murat C."/>
            <person name="Payen T."/>
            <person name="Noel B."/>
            <person name="Kuo A."/>
            <person name="Morin E."/>
            <person name="Chen J."/>
            <person name="Kohler A."/>
            <person name="Krizsan K."/>
            <person name="Balestrini R."/>
            <person name="Da Silva C."/>
            <person name="Montanini B."/>
            <person name="Hainaut M."/>
            <person name="Levati E."/>
            <person name="Barry K.W."/>
            <person name="Belfiori B."/>
            <person name="Cichocki N."/>
            <person name="Clum A."/>
            <person name="Dockter R.B."/>
            <person name="Fauchery L."/>
            <person name="Guy J."/>
            <person name="Iotti M."/>
            <person name="Le Tacon F."/>
            <person name="Lindquist E.A."/>
            <person name="Lipzen A."/>
            <person name="Malagnac F."/>
            <person name="Mello A."/>
            <person name="Molinier V."/>
            <person name="Miyauchi S."/>
            <person name="Poulain J."/>
            <person name="Riccioni C."/>
            <person name="Rubini A."/>
            <person name="Sitrit Y."/>
            <person name="Splivallo R."/>
            <person name="Traeger S."/>
            <person name="Wang M."/>
            <person name="Zifcakova L."/>
            <person name="Wipf D."/>
            <person name="Zambonelli A."/>
            <person name="Paolocci F."/>
            <person name="Nowrousian M."/>
            <person name="Ottonello S."/>
            <person name="Baldrian P."/>
            <person name="Spatafora J.W."/>
            <person name="Henrissat B."/>
            <person name="Nagy L.G."/>
            <person name="Aury J.M."/>
            <person name="Wincker P."/>
            <person name="Grigoriev I.V."/>
            <person name="Bonfante P."/>
            <person name="Martin F.M."/>
        </authorList>
    </citation>
    <scope>NUCLEOTIDE SEQUENCE [LARGE SCALE GENOMIC DNA]</scope>
    <source>
        <strain evidence="2 3">RN42</strain>
    </source>
</reference>
<feature type="region of interest" description="Disordered" evidence="1">
    <location>
        <begin position="558"/>
        <end position="587"/>
    </location>
</feature>
<accession>A0A3N4HFN3</accession>